<accession>A0ABY9RIF9</accession>
<dbReference type="InterPro" id="IPR016032">
    <property type="entry name" value="Sig_transdc_resp-reg_C-effctor"/>
</dbReference>
<dbReference type="Pfam" id="PF00196">
    <property type="entry name" value="GerE"/>
    <property type="match status" value="1"/>
</dbReference>
<dbReference type="SUPFAM" id="SSF52172">
    <property type="entry name" value="CheY-like"/>
    <property type="match status" value="1"/>
</dbReference>
<evidence type="ECO:0000259" key="4">
    <source>
        <dbReference type="PROSITE" id="PS50043"/>
    </source>
</evidence>
<dbReference type="PANTHER" id="PTHR43214">
    <property type="entry name" value="TWO-COMPONENT RESPONSE REGULATOR"/>
    <property type="match status" value="1"/>
</dbReference>
<evidence type="ECO:0000256" key="3">
    <source>
        <dbReference type="PROSITE-ProRule" id="PRU00169"/>
    </source>
</evidence>
<keyword evidence="2" id="KW-0238">DNA-binding</keyword>
<dbReference type="InterPro" id="IPR039420">
    <property type="entry name" value="WalR-like"/>
</dbReference>
<dbReference type="InterPro" id="IPR011006">
    <property type="entry name" value="CheY-like_superfamily"/>
</dbReference>
<name>A0ABY9RIF9_9BURK</name>
<feature type="domain" description="Response regulatory" evidence="5">
    <location>
        <begin position="14"/>
        <end position="130"/>
    </location>
</feature>
<feature type="domain" description="HTH luxR-type" evidence="4">
    <location>
        <begin position="145"/>
        <end position="210"/>
    </location>
</feature>
<dbReference type="SUPFAM" id="SSF46894">
    <property type="entry name" value="C-terminal effector domain of the bipartite response regulators"/>
    <property type="match status" value="1"/>
</dbReference>
<proteinExistence type="predicted"/>
<dbReference type="PROSITE" id="PS50110">
    <property type="entry name" value="RESPONSE_REGULATORY"/>
    <property type="match status" value="1"/>
</dbReference>
<dbReference type="EMBL" id="CP133720">
    <property type="protein sequence ID" value="WMW80112.1"/>
    <property type="molecule type" value="Genomic_DNA"/>
</dbReference>
<organism evidence="6 7">
    <name type="scientific">Undibacterium cyanobacteriorum</name>
    <dbReference type="NCBI Taxonomy" id="3073561"/>
    <lineage>
        <taxon>Bacteria</taxon>
        <taxon>Pseudomonadati</taxon>
        <taxon>Pseudomonadota</taxon>
        <taxon>Betaproteobacteria</taxon>
        <taxon>Burkholderiales</taxon>
        <taxon>Oxalobacteraceae</taxon>
        <taxon>Undibacterium</taxon>
    </lineage>
</organism>
<evidence type="ECO:0000256" key="2">
    <source>
        <dbReference type="ARBA" id="ARBA00023125"/>
    </source>
</evidence>
<reference evidence="6" key="1">
    <citation type="submission" date="2023-09" db="EMBL/GenBank/DDBJ databases">
        <title>Undibacterium sp. 20NA77.5 isolated from freshwater.</title>
        <authorList>
            <person name="Le V."/>
            <person name="Ko S.-R."/>
            <person name="Ahn C.-Y."/>
            <person name="Oh H.-M."/>
        </authorList>
    </citation>
    <scope>NUCLEOTIDE SEQUENCE</scope>
    <source>
        <strain evidence="6">20NA77.5</strain>
    </source>
</reference>
<dbReference type="PROSITE" id="PS50043">
    <property type="entry name" value="HTH_LUXR_2"/>
    <property type="match status" value="1"/>
</dbReference>
<dbReference type="SMART" id="SM00421">
    <property type="entry name" value="HTH_LUXR"/>
    <property type="match status" value="1"/>
</dbReference>
<dbReference type="SMART" id="SM00448">
    <property type="entry name" value="REC"/>
    <property type="match status" value="1"/>
</dbReference>
<dbReference type="PROSITE" id="PS00622">
    <property type="entry name" value="HTH_LUXR_1"/>
    <property type="match status" value="1"/>
</dbReference>
<dbReference type="InterPro" id="IPR001789">
    <property type="entry name" value="Sig_transdc_resp-reg_receiver"/>
</dbReference>
<dbReference type="PANTHER" id="PTHR43214:SF43">
    <property type="entry name" value="TWO-COMPONENT RESPONSE REGULATOR"/>
    <property type="match status" value="1"/>
</dbReference>
<dbReference type="InterPro" id="IPR058245">
    <property type="entry name" value="NreC/VraR/RcsB-like_REC"/>
</dbReference>
<dbReference type="CDD" id="cd17535">
    <property type="entry name" value="REC_NarL-like"/>
    <property type="match status" value="1"/>
</dbReference>
<keyword evidence="7" id="KW-1185">Reference proteome</keyword>
<dbReference type="Pfam" id="PF00072">
    <property type="entry name" value="Response_reg"/>
    <property type="match status" value="1"/>
</dbReference>
<evidence type="ECO:0000313" key="6">
    <source>
        <dbReference type="EMBL" id="WMW80112.1"/>
    </source>
</evidence>
<dbReference type="PRINTS" id="PR00038">
    <property type="entry name" value="HTHLUXR"/>
</dbReference>
<dbReference type="Gene3D" id="3.40.50.2300">
    <property type="match status" value="1"/>
</dbReference>
<evidence type="ECO:0000256" key="1">
    <source>
        <dbReference type="ARBA" id="ARBA00022553"/>
    </source>
</evidence>
<evidence type="ECO:0000259" key="5">
    <source>
        <dbReference type="PROSITE" id="PS50110"/>
    </source>
</evidence>
<sequence>MSVEVSSSSVKVITVFLVDDHPVVREGLQALFSQHPEFKVIGEAADGLSAVTKFQELQPHVAIIDLRLPGQSGIEAIRAIRAQNPKAGLIAITSFDGDADARNALSAGANGFLFKGSPGAEILDAVRAIHGGGSWITEETAALLNATDGSDLSPREQEVLTKLAEGLRNQEIADQLGLSLSTVKTHVNAILDKLDAVDRTEAVVTALKRGIIHLPQRKW</sequence>
<dbReference type="CDD" id="cd06170">
    <property type="entry name" value="LuxR_C_like"/>
    <property type="match status" value="1"/>
</dbReference>
<evidence type="ECO:0000313" key="7">
    <source>
        <dbReference type="Proteomes" id="UP001181355"/>
    </source>
</evidence>
<dbReference type="Proteomes" id="UP001181355">
    <property type="component" value="Chromosome"/>
</dbReference>
<gene>
    <name evidence="6" type="ORF">RF679_15885</name>
</gene>
<dbReference type="InterPro" id="IPR000792">
    <property type="entry name" value="Tscrpt_reg_LuxR_C"/>
</dbReference>
<feature type="modified residue" description="4-aspartylphosphate" evidence="3">
    <location>
        <position position="65"/>
    </location>
</feature>
<keyword evidence="1 3" id="KW-0597">Phosphoprotein</keyword>
<protein>
    <submittedName>
        <fullName evidence="6">Response regulator transcription factor</fullName>
    </submittedName>
</protein>
<dbReference type="RefSeq" id="WP_309481605.1">
    <property type="nucleotide sequence ID" value="NZ_CP133720.1"/>
</dbReference>